<dbReference type="GO" id="GO:0006865">
    <property type="term" value="P:amino acid transport"/>
    <property type="evidence" value="ECO:0007669"/>
    <property type="project" value="UniProtKB-KW"/>
</dbReference>
<dbReference type="AlphaFoldDB" id="A0A4D7AYC4"/>
<dbReference type="InterPro" id="IPR006311">
    <property type="entry name" value="TAT_signal"/>
</dbReference>
<dbReference type="RefSeq" id="WP_136961743.1">
    <property type="nucleotide sequence ID" value="NZ_CP039690.1"/>
</dbReference>
<dbReference type="PANTHER" id="PTHR30483:SF6">
    <property type="entry name" value="PERIPLASMIC BINDING PROTEIN OF ABC TRANSPORTER FOR NATURAL AMINO ACIDS"/>
    <property type="match status" value="1"/>
</dbReference>
<dbReference type="PANTHER" id="PTHR30483">
    <property type="entry name" value="LEUCINE-SPECIFIC-BINDING PROTEIN"/>
    <property type="match status" value="1"/>
</dbReference>
<dbReference type="Gene3D" id="3.40.50.2300">
    <property type="match status" value="2"/>
</dbReference>
<reference evidence="6 7" key="1">
    <citation type="submission" date="2019-04" db="EMBL/GenBank/DDBJ databases">
        <title>Phreatobacter aquaticus sp. nov.</title>
        <authorList>
            <person name="Choi A."/>
        </authorList>
    </citation>
    <scope>NUCLEOTIDE SEQUENCE [LARGE SCALE GENOMIC DNA]</scope>
    <source>
        <strain evidence="6 7">KCTC 52518</strain>
    </source>
</reference>
<keyword evidence="3" id="KW-0813">Transport</keyword>
<evidence type="ECO:0000313" key="7">
    <source>
        <dbReference type="Proteomes" id="UP000298781"/>
    </source>
</evidence>
<dbReference type="OrthoDB" id="7235949at2"/>
<gene>
    <name evidence="6" type="ORF">E8M01_20010</name>
</gene>
<name>A0A4D7AYC4_9HYPH</name>
<accession>A0A4D7AYC4</accession>
<evidence type="ECO:0000259" key="5">
    <source>
        <dbReference type="Pfam" id="PF13458"/>
    </source>
</evidence>
<evidence type="ECO:0000256" key="4">
    <source>
        <dbReference type="SAM" id="SignalP"/>
    </source>
</evidence>
<feature type="domain" description="Leucine-binding protein" evidence="5">
    <location>
        <begin position="35"/>
        <end position="373"/>
    </location>
</feature>
<organism evidence="6 7">
    <name type="scientific">Phreatobacter stygius</name>
    <dbReference type="NCBI Taxonomy" id="1940610"/>
    <lineage>
        <taxon>Bacteria</taxon>
        <taxon>Pseudomonadati</taxon>
        <taxon>Pseudomonadota</taxon>
        <taxon>Alphaproteobacteria</taxon>
        <taxon>Hyphomicrobiales</taxon>
        <taxon>Phreatobacteraceae</taxon>
        <taxon>Phreatobacter</taxon>
    </lineage>
</organism>
<comment type="similarity">
    <text evidence="1">Belongs to the leucine-binding protein family.</text>
</comment>
<dbReference type="InterPro" id="IPR028082">
    <property type="entry name" value="Peripla_BP_I"/>
</dbReference>
<evidence type="ECO:0000313" key="6">
    <source>
        <dbReference type="EMBL" id="QCI66299.1"/>
    </source>
</evidence>
<dbReference type="KEGG" id="pstg:E8M01_20010"/>
<protein>
    <recommendedName>
        <fullName evidence="5">Leucine-binding protein domain-containing protein</fullName>
    </recommendedName>
</protein>
<dbReference type="Proteomes" id="UP000298781">
    <property type="component" value="Chromosome"/>
</dbReference>
<dbReference type="EMBL" id="CP039690">
    <property type="protein sequence ID" value="QCI66299.1"/>
    <property type="molecule type" value="Genomic_DNA"/>
</dbReference>
<keyword evidence="3" id="KW-0029">Amino-acid transport</keyword>
<proteinExistence type="inferred from homology"/>
<keyword evidence="2 4" id="KW-0732">Signal</keyword>
<dbReference type="Pfam" id="PF13458">
    <property type="entry name" value="Peripla_BP_6"/>
    <property type="match status" value="1"/>
</dbReference>
<feature type="signal peptide" evidence="4">
    <location>
        <begin position="1"/>
        <end position="19"/>
    </location>
</feature>
<dbReference type="SUPFAM" id="SSF53822">
    <property type="entry name" value="Periplasmic binding protein-like I"/>
    <property type="match status" value="1"/>
</dbReference>
<dbReference type="InterPro" id="IPR028081">
    <property type="entry name" value="Leu-bd"/>
</dbReference>
<evidence type="ECO:0000256" key="3">
    <source>
        <dbReference type="ARBA" id="ARBA00022970"/>
    </source>
</evidence>
<keyword evidence="7" id="KW-1185">Reference proteome</keyword>
<feature type="chain" id="PRO_5020224691" description="Leucine-binding protein domain-containing protein" evidence="4">
    <location>
        <begin position="20"/>
        <end position="407"/>
    </location>
</feature>
<dbReference type="InterPro" id="IPR051010">
    <property type="entry name" value="BCAA_transport"/>
</dbReference>
<dbReference type="PROSITE" id="PS51318">
    <property type="entry name" value="TAT"/>
    <property type="match status" value="1"/>
</dbReference>
<sequence>MSSTISRRALLASTGSLLAAAPLQMAWGQSGGARPVTIGLVTPSTGTFAFAGELIGQGAALAVAARGGQVLGQPVRLITRDDEGKPAVGVRRVQEAASSDGMRFFLGAYSSAVGLAESEVAQREKLLQYAAGGSEDFTGSRCGRYTFQWSAHPYTAVRATLEHVRKAHPDKKKIYSLSADYVFGHALLKYTQVVAAELGFELVGNDNHPLGERQFTSYLTKVVTARPDILFLNTAGADAVTAIRQFSSFGAGRIAVVGPWTLEVDQLPELAPEMRAGMILGQNYYPAIDTPANQEFVKLYQQRHRGAPGYAAAYGYDAVRSLLLAMEQAKSAEVGAVVTALETMRWDGVLGPMSVDPATHQTVRPYFVVRCKAAAEMKDATDFAEIVATSTQTQPAALNACKAMPPL</sequence>
<evidence type="ECO:0000256" key="1">
    <source>
        <dbReference type="ARBA" id="ARBA00010062"/>
    </source>
</evidence>
<evidence type="ECO:0000256" key="2">
    <source>
        <dbReference type="ARBA" id="ARBA00022729"/>
    </source>
</evidence>